<dbReference type="InterPro" id="IPR044797">
    <property type="entry name" value="At4g06598-like"/>
</dbReference>
<gene>
    <name evidence="2" type="ORF">Sango_0938300</name>
</gene>
<keyword evidence="3" id="KW-1185">Reference proteome</keyword>
<sequence length="605" mass="66758">MGFEKNASEEKWLSFLVHIEGFVGELNLSLKVVLLELEIVVMFCGNCFSRTLFSNLYRGNVVVSPNSVILLKERNTSPRFSRIYISIGLCSVSNHRAGRGRGSRLASAALVHEAKYKCRVDFGLEERSSLVLRCLAFYDVYYDASTEVAILGDPEMNLGSGNGLDHCSAIANGKHSVTAIMYASRDVNRVRSTCVRGQGWCVLLHRSDDRLSSGVSVSTALVIVSRPAFLGAPGKDVWNLRCANLCMGRVHLVLIGNHMPSVKWAAMAARREHVARHLAVSCAYGPFGKELVCLTMANSKGPSSIRSMLYNGKNSLLPPKSPFPSISPSYAEYIPSSAIGPKTLPKPRDGNSHHQRTSSESFLIEEQPSWLMNSLMSQKHLYGKGVIAGHQVIPLHILTRDARQSSFYADQNPSIKTKHKPWDAPVAPPRGLPSPRGNTLVQNVGSLGTSQDADKNPSLSTEKQDLVESAPQDPKGSTEKKDSCHAKSSETDTKRAKQQKVLKFLLNSNSQPANLILSMENKALKQRLESLAQEQLIKYLEHEVLEREVGRLRALYQQQQQPQQQTSSGHRRANSRDLDQQFANLSLKPKEATAGRDSVPGQLHM</sequence>
<evidence type="ECO:0000256" key="1">
    <source>
        <dbReference type="SAM" id="MobiDB-lite"/>
    </source>
</evidence>
<feature type="region of interest" description="Disordered" evidence="1">
    <location>
        <begin position="341"/>
        <end position="361"/>
    </location>
</feature>
<evidence type="ECO:0000313" key="3">
    <source>
        <dbReference type="Proteomes" id="UP001289374"/>
    </source>
</evidence>
<dbReference type="Proteomes" id="UP001289374">
    <property type="component" value="Unassembled WGS sequence"/>
</dbReference>
<reference evidence="2" key="2">
    <citation type="journal article" date="2024" name="Plant">
        <title>Genomic evolution and insights into agronomic trait innovations of Sesamum species.</title>
        <authorList>
            <person name="Miao H."/>
            <person name="Wang L."/>
            <person name="Qu L."/>
            <person name="Liu H."/>
            <person name="Sun Y."/>
            <person name="Le M."/>
            <person name="Wang Q."/>
            <person name="Wei S."/>
            <person name="Zheng Y."/>
            <person name="Lin W."/>
            <person name="Duan Y."/>
            <person name="Cao H."/>
            <person name="Xiong S."/>
            <person name="Wang X."/>
            <person name="Wei L."/>
            <person name="Li C."/>
            <person name="Ma Q."/>
            <person name="Ju M."/>
            <person name="Zhao R."/>
            <person name="Li G."/>
            <person name="Mu C."/>
            <person name="Tian Q."/>
            <person name="Mei H."/>
            <person name="Zhang T."/>
            <person name="Gao T."/>
            <person name="Zhang H."/>
        </authorList>
    </citation>
    <scope>NUCLEOTIDE SEQUENCE</scope>
    <source>
        <strain evidence="2">K16</strain>
    </source>
</reference>
<name>A0AAE2BY34_9LAMI</name>
<comment type="caution">
    <text evidence="2">The sequence shown here is derived from an EMBL/GenBank/DDBJ whole genome shotgun (WGS) entry which is preliminary data.</text>
</comment>
<dbReference type="AlphaFoldDB" id="A0AAE2BY34"/>
<dbReference type="PANTHER" id="PTHR46835:SF3">
    <property type="entry name" value="BASIC-LEUCINE ZIPPER (BZIP) TRANSCRIPTION FACTOR FAMILY PROTEIN"/>
    <property type="match status" value="1"/>
</dbReference>
<dbReference type="EMBL" id="JACGWL010000005">
    <property type="protein sequence ID" value="KAK4401976.1"/>
    <property type="molecule type" value="Genomic_DNA"/>
</dbReference>
<feature type="region of interest" description="Disordered" evidence="1">
    <location>
        <begin position="556"/>
        <end position="575"/>
    </location>
</feature>
<evidence type="ECO:0000313" key="2">
    <source>
        <dbReference type="EMBL" id="KAK4401976.1"/>
    </source>
</evidence>
<feature type="region of interest" description="Disordered" evidence="1">
    <location>
        <begin position="585"/>
        <end position="605"/>
    </location>
</feature>
<protein>
    <submittedName>
        <fullName evidence="2">Uncharacterized protein</fullName>
    </submittedName>
</protein>
<accession>A0AAE2BY34</accession>
<proteinExistence type="predicted"/>
<dbReference type="PANTHER" id="PTHR46835">
    <property type="entry name" value="BASIC-LEUCINE ZIPPER (BZIP) TRANSCRIPTION FACTOR FAMILY PROTEIN-RELATED"/>
    <property type="match status" value="1"/>
</dbReference>
<reference evidence="2" key="1">
    <citation type="submission" date="2020-06" db="EMBL/GenBank/DDBJ databases">
        <authorList>
            <person name="Li T."/>
            <person name="Hu X."/>
            <person name="Zhang T."/>
            <person name="Song X."/>
            <person name="Zhang H."/>
            <person name="Dai N."/>
            <person name="Sheng W."/>
            <person name="Hou X."/>
            <person name="Wei L."/>
        </authorList>
    </citation>
    <scope>NUCLEOTIDE SEQUENCE</scope>
    <source>
        <strain evidence="2">K16</strain>
        <tissue evidence="2">Leaf</tissue>
    </source>
</reference>
<feature type="compositionally biased region" description="Basic and acidic residues" evidence="1">
    <location>
        <begin position="476"/>
        <end position="495"/>
    </location>
</feature>
<organism evidence="2 3">
    <name type="scientific">Sesamum angolense</name>
    <dbReference type="NCBI Taxonomy" id="2727404"/>
    <lineage>
        <taxon>Eukaryota</taxon>
        <taxon>Viridiplantae</taxon>
        <taxon>Streptophyta</taxon>
        <taxon>Embryophyta</taxon>
        <taxon>Tracheophyta</taxon>
        <taxon>Spermatophyta</taxon>
        <taxon>Magnoliopsida</taxon>
        <taxon>eudicotyledons</taxon>
        <taxon>Gunneridae</taxon>
        <taxon>Pentapetalae</taxon>
        <taxon>asterids</taxon>
        <taxon>lamiids</taxon>
        <taxon>Lamiales</taxon>
        <taxon>Pedaliaceae</taxon>
        <taxon>Sesamum</taxon>
    </lineage>
</organism>
<feature type="region of interest" description="Disordered" evidence="1">
    <location>
        <begin position="412"/>
        <end position="495"/>
    </location>
</feature>
<feature type="compositionally biased region" description="Polar residues" evidence="1">
    <location>
        <begin position="436"/>
        <end position="461"/>
    </location>
</feature>